<dbReference type="CDD" id="cd00167">
    <property type="entry name" value="SANT"/>
    <property type="match status" value="3"/>
</dbReference>
<dbReference type="GO" id="GO:0000978">
    <property type="term" value="F:RNA polymerase II cis-regulatory region sequence-specific DNA binding"/>
    <property type="evidence" value="ECO:0007669"/>
    <property type="project" value="TreeGrafter"/>
</dbReference>
<evidence type="ECO:0000256" key="3">
    <source>
        <dbReference type="ARBA" id="ARBA00023163"/>
    </source>
</evidence>
<dbReference type="SUPFAM" id="SSF46689">
    <property type="entry name" value="Homeodomain-like"/>
    <property type="match status" value="2"/>
</dbReference>
<keyword evidence="5" id="KW-0479">Metal-binding</keyword>
<keyword evidence="1" id="KW-0805">Transcription regulation</keyword>
<feature type="domain" description="Myb-like" evidence="7">
    <location>
        <begin position="55"/>
        <end position="105"/>
    </location>
</feature>
<sequence>MGERGVGNPWTTYEDNLLIQAVAIHGENDNWKAVASLVPGRTNKACRKRWLHSLSPNVKKTAWTPEEDQLLLSLYATHGTKWSVIARNIPGRTDDACSKRYREALDPSLKRDDWTADEDAKLSNAYTRLGGKWGLIGQELSRSGLGCRNRWRMLERRRAAQSRDTAARGEALSTTARSSPAPTEWTPAHVHEPSFWDGRSPQYVAPSALHQGSPAHVQESHVASYSPEQILSGAHLGGSPSDARDPASFQYTSSSLTAALSHPSSVAPSPNPHAYYHSEAYSPRPSASEPSAVRVPSSDNRAGTHGSHDYAYIDHQENVTTQTYQFGRCHTTTGAASVDEFTGSASSAGPVVGPQNVIISDSPASPSQASSPSPPGSPRSISGNEQVNYSSPPGPSDNSVVPRSYYRTDAEKAPRTPPTRKTRDAVAPVRLSSLLPATADPSVLAYACGHHDCWPEDMTSSRNSYATSKELSDHSKVDHCGDLGGSKPFRCGLTGCEKSWKSINGLQYHLQISKYHFQQALATRADTTFQEGSTVVAPDTPTNGQHARQGDISMSDADERSRTLPQTATKAPVISQTPTALMESPEKTGSSSAFTSQKPKRKLHPCPHPGCSKQYKQLSGLRYHLSHGHVDALPLQLEVVPPTLARMVAEKECSRG</sequence>
<keyword evidence="3" id="KW-0804">Transcription</keyword>
<feature type="domain" description="Myb-like" evidence="7">
    <location>
        <begin position="8"/>
        <end position="54"/>
    </location>
</feature>
<evidence type="ECO:0000256" key="1">
    <source>
        <dbReference type="ARBA" id="ARBA00023015"/>
    </source>
</evidence>
<feature type="compositionally biased region" description="Polar residues" evidence="6">
    <location>
        <begin position="383"/>
        <end position="401"/>
    </location>
</feature>
<reference evidence="10 11" key="1">
    <citation type="submission" date="2019-01" db="EMBL/GenBank/DDBJ databases">
        <title>Draft genome sequences of three monokaryotic isolates of the white-rot basidiomycete fungus Dichomitus squalens.</title>
        <authorList>
            <consortium name="DOE Joint Genome Institute"/>
            <person name="Lopez S.C."/>
            <person name="Andreopoulos B."/>
            <person name="Pangilinan J."/>
            <person name="Lipzen A."/>
            <person name="Riley R."/>
            <person name="Ahrendt S."/>
            <person name="Ng V."/>
            <person name="Barry K."/>
            <person name="Daum C."/>
            <person name="Grigoriev I.V."/>
            <person name="Hilden K.S."/>
            <person name="Makela M.R."/>
            <person name="de Vries R.P."/>
        </authorList>
    </citation>
    <scope>NUCLEOTIDE SEQUENCE [LARGE SCALE GENOMIC DNA]</scope>
    <source>
        <strain evidence="10 11">CBS 464.89</strain>
    </source>
</reference>
<dbReference type="PROSITE" id="PS50157">
    <property type="entry name" value="ZINC_FINGER_C2H2_2"/>
    <property type="match status" value="1"/>
</dbReference>
<dbReference type="InterPro" id="IPR001005">
    <property type="entry name" value="SANT/Myb"/>
</dbReference>
<evidence type="ECO:0000259" key="7">
    <source>
        <dbReference type="PROSITE" id="PS50090"/>
    </source>
</evidence>
<dbReference type="GO" id="GO:0001006">
    <property type="term" value="F:RNA polymerase III type 3 promoter sequence-specific DNA binding"/>
    <property type="evidence" value="ECO:0007669"/>
    <property type="project" value="TreeGrafter"/>
</dbReference>
<dbReference type="EMBL" id="ML145085">
    <property type="protein sequence ID" value="TBU64738.1"/>
    <property type="molecule type" value="Genomic_DNA"/>
</dbReference>
<evidence type="ECO:0008006" key="12">
    <source>
        <dbReference type="Google" id="ProtNLM"/>
    </source>
</evidence>
<gene>
    <name evidence="10" type="ORF">BD310DRAFT_838089</name>
</gene>
<evidence type="ECO:0000256" key="2">
    <source>
        <dbReference type="ARBA" id="ARBA00023125"/>
    </source>
</evidence>
<feature type="domain" description="HTH myb-type" evidence="9">
    <location>
        <begin position="110"/>
        <end position="159"/>
    </location>
</feature>
<keyword evidence="4" id="KW-0539">Nucleus</keyword>
<accession>A0A4V2K9P9</accession>
<keyword evidence="11" id="KW-1185">Reference proteome</keyword>
<dbReference type="Pfam" id="PF00249">
    <property type="entry name" value="Myb_DNA-binding"/>
    <property type="match status" value="1"/>
</dbReference>
<feature type="domain" description="HTH myb-type" evidence="9">
    <location>
        <begin position="55"/>
        <end position="109"/>
    </location>
</feature>
<evidence type="ECO:0000313" key="10">
    <source>
        <dbReference type="EMBL" id="TBU64738.1"/>
    </source>
</evidence>
<dbReference type="InterPro" id="IPR009057">
    <property type="entry name" value="Homeodomain-like_sf"/>
</dbReference>
<feature type="region of interest" description="Disordered" evidence="6">
    <location>
        <begin position="534"/>
        <end position="609"/>
    </location>
</feature>
<name>A0A4V2K9P9_9APHY</name>
<evidence type="ECO:0000313" key="11">
    <source>
        <dbReference type="Proteomes" id="UP000292082"/>
    </source>
</evidence>
<dbReference type="GO" id="GO:0008270">
    <property type="term" value="F:zinc ion binding"/>
    <property type="evidence" value="ECO:0007669"/>
    <property type="project" value="UniProtKB-KW"/>
</dbReference>
<feature type="region of interest" description="Disordered" evidence="6">
    <location>
        <begin position="260"/>
        <end position="308"/>
    </location>
</feature>
<dbReference type="Pfam" id="PF13921">
    <property type="entry name" value="Myb_DNA-bind_6"/>
    <property type="match status" value="1"/>
</dbReference>
<feature type="region of interest" description="Disordered" evidence="6">
    <location>
        <begin position="158"/>
        <end position="223"/>
    </location>
</feature>
<protein>
    <recommendedName>
        <fullName evidence="12">Homeodomain-like protein</fullName>
    </recommendedName>
</protein>
<dbReference type="InterPro" id="IPR051575">
    <property type="entry name" value="Myb-like_DNA-bd"/>
</dbReference>
<proteinExistence type="predicted"/>
<evidence type="ECO:0000256" key="4">
    <source>
        <dbReference type="ARBA" id="ARBA00023242"/>
    </source>
</evidence>
<feature type="domain" description="C2H2-type" evidence="8">
    <location>
        <begin position="604"/>
        <end position="634"/>
    </location>
</feature>
<dbReference type="GO" id="GO:0042796">
    <property type="term" value="P:snRNA transcription by RNA polymerase III"/>
    <property type="evidence" value="ECO:0007669"/>
    <property type="project" value="TreeGrafter"/>
</dbReference>
<organism evidence="10 11">
    <name type="scientific">Dichomitus squalens</name>
    <dbReference type="NCBI Taxonomy" id="114155"/>
    <lineage>
        <taxon>Eukaryota</taxon>
        <taxon>Fungi</taxon>
        <taxon>Dikarya</taxon>
        <taxon>Basidiomycota</taxon>
        <taxon>Agaricomycotina</taxon>
        <taxon>Agaricomycetes</taxon>
        <taxon>Polyporales</taxon>
        <taxon>Polyporaceae</taxon>
        <taxon>Dichomitus</taxon>
    </lineage>
</organism>
<evidence type="ECO:0000259" key="9">
    <source>
        <dbReference type="PROSITE" id="PS51294"/>
    </source>
</evidence>
<dbReference type="InterPro" id="IPR013087">
    <property type="entry name" value="Znf_C2H2_type"/>
</dbReference>
<feature type="compositionally biased region" description="Polar residues" evidence="6">
    <location>
        <begin position="172"/>
        <end position="181"/>
    </location>
</feature>
<feature type="region of interest" description="Disordered" evidence="6">
    <location>
        <begin position="346"/>
        <end position="402"/>
    </location>
</feature>
<dbReference type="PROSITE" id="PS00028">
    <property type="entry name" value="ZINC_FINGER_C2H2_1"/>
    <property type="match status" value="1"/>
</dbReference>
<dbReference type="GO" id="GO:0042795">
    <property type="term" value="P:snRNA transcription by RNA polymerase II"/>
    <property type="evidence" value="ECO:0007669"/>
    <property type="project" value="TreeGrafter"/>
</dbReference>
<feature type="compositionally biased region" description="Polar residues" evidence="6">
    <location>
        <begin position="563"/>
        <end position="579"/>
    </location>
</feature>
<keyword evidence="5" id="KW-0862">Zinc</keyword>
<dbReference type="InterPro" id="IPR017930">
    <property type="entry name" value="Myb_dom"/>
</dbReference>
<feature type="domain" description="Myb-like" evidence="7">
    <location>
        <begin position="106"/>
        <end position="155"/>
    </location>
</feature>
<feature type="compositionally biased region" description="Polar residues" evidence="6">
    <location>
        <begin position="587"/>
        <end position="597"/>
    </location>
</feature>
<dbReference type="Proteomes" id="UP000292082">
    <property type="component" value="Unassembled WGS sequence"/>
</dbReference>
<evidence type="ECO:0000256" key="6">
    <source>
        <dbReference type="SAM" id="MobiDB-lite"/>
    </source>
</evidence>
<feature type="compositionally biased region" description="Low complexity" evidence="6">
    <location>
        <begin position="360"/>
        <end position="371"/>
    </location>
</feature>
<dbReference type="SMART" id="SM00717">
    <property type="entry name" value="SANT"/>
    <property type="match status" value="3"/>
</dbReference>
<keyword evidence="2" id="KW-0238">DNA-binding</keyword>
<keyword evidence="5" id="KW-0863">Zinc-finger</keyword>
<dbReference type="STRING" id="114155.A0A4V2K9P9"/>
<feature type="region of interest" description="Disordered" evidence="6">
    <location>
        <begin position="408"/>
        <end position="427"/>
    </location>
</feature>
<evidence type="ECO:0000256" key="5">
    <source>
        <dbReference type="PROSITE-ProRule" id="PRU00042"/>
    </source>
</evidence>
<dbReference type="PROSITE" id="PS50090">
    <property type="entry name" value="MYB_LIKE"/>
    <property type="match status" value="3"/>
</dbReference>
<feature type="domain" description="HTH myb-type" evidence="9">
    <location>
        <begin position="9"/>
        <end position="50"/>
    </location>
</feature>
<dbReference type="Gene3D" id="1.10.10.60">
    <property type="entry name" value="Homeodomain-like"/>
    <property type="match status" value="3"/>
</dbReference>
<dbReference type="SMART" id="SM00355">
    <property type="entry name" value="ZnF_C2H2"/>
    <property type="match status" value="3"/>
</dbReference>
<evidence type="ECO:0000259" key="8">
    <source>
        <dbReference type="PROSITE" id="PS50157"/>
    </source>
</evidence>
<dbReference type="PANTHER" id="PTHR46621">
    <property type="entry name" value="SNRNA-ACTIVATING PROTEIN COMPLEX SUBUNIT 4"/>
    <property type="match status" value="1"/>
</dbReference>
<dbReference type="PROSITE" id="PS51294">
    <property type="entry name" value="HTH_MYB"/>
    <property type="match status" value="3"/>
</dbReference>
<dbReference type="GO" id="GO:0019185">
    <property type="term" value="C:snRNA-activating protein complex"/>
    <property type="evidence" value="ECO:0007669"/>
    <property type="project" value="TreeGrafter"/>
</dbReference>
<dbReference type="AlphaFoldDB" id="A0A4V2K9P9"/>
<dbReference type="PANTHER" id="PTHR46621:SF1">
    <property type="entry name" value="SNRNA-ACTIVATING PROTEIN COMPLEX SUBUNIT 4"/>
    <property type="match status" value="1"/>
</dbReference>